<keyword evidence="2" id="KW-0472">Membrane</keyword>
<keyword evidence="2" id="KW-1133">Transmembrane helix</keyword>
<evidence type="ECO:0000256" key="2">
    <source>
        <dbReference type="SAM" id="Phobius"/>
    </source>
</evidence>
<feature type="region of interest" description="Disordered" evidence="1">
    <location>
        <begin position="138"/>
        <end position="171"/>
    </location>
</feature>
<keyword evidence="2" id="KW-0812">Transmembrane</keyword>
<feature type="compositionally biased region" description="Basic and acidic residues" evidence="1">
    <location>
        <begin position="158"/>
        <end position="171"/>
    </location>
</feature>
<dbReference type="Pfam" id="PF11239">
    <property type="entry name" value="DUF3040"/>
    <property type="match status" value="1"/>
</dbReference>
<dbReference type="AlphaFoldDB" id="Q8FNT0"/>
<reference evidence="3 4" key="1">
    <citation type="journal article" date="2003" name="Genome Res.">
        <title>Comparative complete genome sequence analysis of the amino acid replacements responsible for the thermostability of Corynebacterium efficiens.</title>
        <authorList>
            <person name="Nishio Y."/>
            <person name="Nakamura Y."/>
            <person name="Kawarabayasi Y."/>
            <person name="Usuda Y."/>
            <person name="Kimura E."/>
            <person name="Sugimoto S."/>
            <person name="Matsui K."/>
            <person name="Yamagishi A."/>
            <person name="Kikuchi H."/>
            <person name="Ikeo K."/>
            <person name="Gojobori T."/>
        </authorList>
    </citation>
    <scope>NUCLEOTIDE SEQUENCE [LARGE SCALE GENOMIC DNA]</scope>
    <source>
        <strain evidence="4">DSM 44549 / YS-314 / AJ 12310 / JCM 11189 / NBRC 100395</strain>
    </source>
</reference>
<accession>Q8FNT0</accession>
<evidence type="ECO:0000256" key="1">
    <source>
        <dbReference type="SAM" id="MobiDB-lite"/>
    </source>
</evidence>
<feature type="transmembrane region" description="Helical" evidence="2">
    <location>
        <begin position="81"/>
        <end position="101"/>
    </location>
</feature>
<feature type="compositionally biased region" description="Gly residues" evidence="1">
    <location>
        <begin position="142"/>
        <end position="155"/>
    </location>
</feature>
<protein>
    <recommendedName>
        <fullName evidence="5">DUF3040 domain-containing protein</fullName>
    </recommendedName>
</protein>
<dbReference type="HOGENOM" id="CLU_133135_0_0_11"/>
<dbReference type="EMBL" id="BA000035">
    <property type="protein sequence ID" value="BAC18873.1"/>
    <property type="molecule type" value="Genomic_DNA"/>
</dbReference>
<sequence>MWAVDGITYWFRCIGATGNIPDNLDVNRSEGKDLYNPREDIMSLSEQEQRALREIEQALMADDPKFGKSVTGENTLAGGGLTLRGIALFVVGLVLLVAGVALSQQTLWFSVLGVVGFLVMFGSGVWMLRGGGGSDKISLSPRGGGVPSGPSGGSSLGDKMEENFRRRFEGR</sequence>
<feature type="transmembrane region" description="Helical" evidence="2">
    <location>
        <begin position="107"/>
        <end position="128"/>
    </location>
</feature>
<organism evidence="3 4">
    <name type="scientific">Corynebacterium efficiens (strain DSM 44549 / YS-314 / AJ 12310 / JCM 11189 / NBRC 100395)</name>
    <dbReference type="NCBI Taxonomy" id="196164"/>
    <lineage>
        <taxon>Bacteria</taxon>
        <taxon>Bacillati</taxon>
        <taxon>Actinomycetota</taxon>
        <taxon>Actinomycetes</taxon>
        <taxon>Mycobacteriales</taxon>
        <taxon>Corynebacteriaceae</taxon>
        <taxon>Corynebacterium</taxon>
    </lineage>
</organism>
<dbReference type="eggNOG" id="ENOG5031JGA">
    <property type="taxonomic scope" value="Bacteria"/>
</dbReference>
<name>Q8FNT0_COREF</name>
<dbReference type="InterPro" id="IPR021401">
    <property type="entry name" value="DUF3040"/>
</dbReference>
<evidence type="ECO:0000313" key="4">
    <source>
        <dbReference type="Proteomes" id="UP000001409"/>
    </source>
</evidence>
<dbReference type="Proteomes" id="UP000001409">
    <property type="component" value="Chromosome"/>
</dbReference>
<proteinExistence type="predicted"/>
<dbReference type="STRING" id="196164.gene:10742491"/>
<evidence type="ECO:0000313" key="3">
    <source>
        <dbReference type="EMBL" id="BAC18873.1"/>
    </source>
</evidence>
<dbReference type="KEGG" id="cef:CE2063"/>
<accession>C8NQ22</accession>
<evidence type="ECO:0008006" key="5">
    <source>
        <dbReference type="Google" id="ProtNLM"/>
    </source>
</evidence>
<keyword evidence="4" id="KW-1185">Reference proteome</keyword>